<evidence type="ECO:0000256" key="1">
    <source>
        <dbReference type="SAM" id="MobiDB-lite"/>
    </source>
</evidence>
<feature type="compositionally biased region" description="Pro residues" evidence="1">
    <location>
        <begin position="214"/>
        <end position="230"/>
    </location>
</feature>
<comment type="caution">
    <text evidence="3">The sequence shown here is derived from an EMBL/GenBank/DDBJ whole genome shotgun (WGS) entry which is preliminary data.</text>
</comment>
<protein>
    <recommendedName>
        <fullName evidence="5">Htaa domain-containing protein</fullName>
    </recommendedName>
</protein>
<gene>
    <name evidence="3" type="ORF">ACFQDH_06780</name>
</gene>
<reference evidence="4" key="1">
    <citation type="journal article" date="2019" name="Int. J. Syst. Evol. Microbiol.">
        <title>The Global Catalogue of Microorganisms (GCM) 10K type strain sequencing project: providing services to taxonomists for standard genome sequencing and annotation.</title>
        <authorList>
            <consortium name="The Broad Institute Genomics Platform"/>
            <consortium name="The Broad Institute Genome Sequencing Center for Infectious Disease"/>
            <person name="Wu L."/>
            <person name="Ma J."/>
        </authorList>
    </citation>
    <scope>NUCLEOTIDE SEQUENCE [LARGE SCALE GENOMIC DNA]</scope>
    <source>
        <strain evidence="4">CCUG 58127</strain>
    </source>
</reference>
<feature type="compositionally biased region" description="Low complexity" evidence="1">
    <location>
        <begin position="231"/>
        <end position="240"/>
    </location>
</feature>
<name>A0ABW2ADJ4_9MICO</name>
<feature type="signal peptide" evidence="2">
    <location>
        <begin position="1"/>
        <end position="19"/>
    </location>
</feature>
<evidence type="ECO:0008006" key="5">
    <source>
        <dbReference type="Google" id="ProtNLM"/>
    </source>
</evidence>
<evidence type="ECO:0000256" key="2">
    <source>
        <dbReference type="SAM" id="SignalP"/>
    </source>
</evidence>
<proteinExistence type="predicted"/>
<dbReference type="EMBL" id="JBHSWH010000001">
    <property type="protein sequence ID" value="MFC6704979.1"/>
    <property type="molecule type" value="Genomic_DNA"/>
</dbReference>
<keyword evidence="2" id="KW-0732">Signal</keyword>
<feature type="region of interest" description="Disordered" evidence="1">
    <location>
        <begin position="166"/>
        <end position="240"/>
    </location>
</feature>
<accession>A0ABW2ADJ4</accession>
<feature type="compositionally biased region" description="Pro residues" evidence="1">
    <location>
        <begin position="170"/>
        <end position="186"/>
    </location>
</feature>
<sequence>MKRNTALFGASLVAGVAAASGLIATGTASSAAAGDTFYGVAWADGTSGQASGWTTGAYADPYGYEFSGTASAGSGTFKLAAGGATVTVKTTCVAGKPSVLVAGGGATGVHTGGSVPLATFTGLKNAQGTVTFASTKVAGHTAGAYINFAPGLDGTHVALAGADCAAAPTSTPPTSTPPTTTPPTTAPPTSTSTTNPPTSTGTNPPSSTTTNPPTTAPTTPPPTTEPPTPTPTTTTLPVTG</sequence>
<dbReference type="RefSeq" id="WP_382399704.1">
    <property type="nucleotide sequence ID" value="NZ_JBHSWH010000001.1"/>
</dbReference>
<evidence type="ECO:0000313" key="3">
    <source>
        <dbReference type="EMBL" id="MFC6704979.1"/>
    </source>
</evidence>
<feature type="chain" id="PRO_5046990217" description="Htaa domain-containing protein" evidence="2">
    <location>
        <begin position="20"/>
        <end position="240"/>
    </location>
</feature>
<organism evidence="3 4">
    <name type="scientific">Flexivirga alba</name>
    <dbReference type="NCBI Taxonomy" id="702742"/>
    <lineage>
        <taxon>Bacteria</taxon>
        <taxon>Bacillati</taxon>
        <taxon>Actinomycetota</taxon>
        <taxon>Actinomycetes</taxon>
        <taxon>Micrococcales</taxon>
        <taxon>Dermacoccaceae</taxon>
        <taxon>Flexivirga</taxon>
    </lineage>
</organism>
<feature type="compositionally biased region" description="Low complexity" evidence="1">
    <location>
        <begin position="187"/>
        <end position="213"/>
    </location>
</feature>
<dbReference type="Proteomes" id="UP001596298">
    <property type="component" value="Unassembled WGS sequence"/>
</dbReference>
<evidence type="ECO:0000313" key="4">
    <source>
        <dbReference type="Proteomes" id="UP001596298"/>
    </source>
</evidence>
<keyword evidence="4" id="KW-1185">Reference proteome</keyword>